<name>A0A1Y2HYM3_9FUNG</name>
<dbReference type="GO" id="GO:0071108">
    <property type="term" value="P:protein K48-linked deubiquitination"/>
    <property type="evidence" value="ECO:0007669"/>
    <property type="project" value="TreeGrafter"/>
</dbReference>
<evidence type="ECO:0000259" key="8">
    <source>
        <dbReference type="PROSITE" id="PS50802"/>
    </source>
</evidence>
<dbReference type="Pfam" id="PF10275">
    <property type="entry name" value="Peptidase_C65"/>
    <property type="match status" value="1"/>
</dbReference>
<dbReference type="OrthoDB" id="18915at2759"/>
<dbReference type="InterPro" id="IPR042468">
    <property type="entry name" value="Peptidase_C65_otubain_sub1"/>
</dbReference>
<evidence type="ECO:0000313" key="9">
    <source>
        <dbReference type="EMBL" id="ORZ39670.1"/>
    </source>
</evidence>
<gene>
    <name evidence="9" type="ORF">BCR44DRAFT_1252099</name>
</gene>
<keyword evidence="4" id="KW-0833">Ubl conjugation pathway</keyword>
<reference evidence="9 10" key="1">
    <citation type="submission" date="2016-07" db="EMBL/GenBank/DDBJ databases">
        <title>Pervasive Adenine N6-methylation of Active Genes in Fungi.</title>
        <authorList>
            <consortium name="DOE Joint Genome Institute"/>
            <person name="Mondo S.J."/>
            <person name="Dannebaum R.O."/>
            <person name="Kuo R.C."/>
            <person name="Labutti K."/>
            <person name="Haridas S."/>
            <person name="Kuo A."/>
            <person name="Salamov A."/>
            <person name="Ahrendt S.R."/>
            <person name="Lipzen A."/>
            <person name="Sullivan W."/>
            <person name="Andreopoulos W.B."/>
            <person name="Clum A."/>
            <person name="Lindquist E."/>
            <person name="Daum C."/>
            <person name="Ramamoorthy G.K."/>
            <person name="Gryganskyi A."/>
            <person name="Culley D."/>
            <person name="Magnuson J.K."/>
            <person name="James T.Y."/>
            <person name="O'Malley M.A."/>
            <person name="Stajich J.E."/>
            <person name="Spatafora J.W."/>
            <person name="Visel A."/>
            <person name="Grigoriev I.V."/>
        </authorList>
    </citation>
    <scope>NUCLEOTIDE SEQUENCE [LARGE SCALE GENOMIC DNA]</scope>
    <source>
        <strain evidence="9 10">PL171</strain>
    </source>
</reference>
<dbReference type="GO" id="GO:0006508">
    <property type="term" value="P:proteolysis"/>
    <property type="evidence" value="ECO:0007669"/>
    <property type="project" value="UniProtKB-KW"/>
</dbReference>
<dbReference type="AlphaFoldDB" id="A0A1Y2HYM3"/>
<comment type="catalytic activity">
    <reaction evidence="1">
        <text>Thiol-dependent hydrolysis of ester, thioester, amide, peptide and isopeptide bonds formed by the C-terminal Gly of ubiquitin (a 76-residue protein attached to proteins as an intracellular targeting signal).</text>
        <dbReference type="EC" id="3.4.19.12"/>
    </reaction>
</comment>
<dbReference type="Gene3D" id="1.20.1300.20">
    <property type="entry name" value="Peptidase C65 Otubain, subdomain 2"/>
    <property type="match status" value="1"/>
</dbReference>
<proteinExistence type="predicted"/>
<dbReference type="Proteomes" id="UP000193411">
    <property type="component" value="Unassembled WGS sequence"/>
</dbReference>
<sequence>MDTPQQPSTRAANAAAGATASPAAQLTDEQILAGEQAIKDAVARESQLVSVPLPLTDLRQEFQSNAPFLAKINDLATNFSHFRRCRGDGNCFYRAFVFAWYERVLGNPARYLVRAHADMAKCKEVLLANGFQLLVIEDFHDVAVDTLKAIETGAIHDMDMLLSRFQSDEVSNAIVVLFRFVCSAYLQQHQDEYLPFVLDDADTMQGYCAHHVEAMGRDADHVSIIALSKMFAVNVVVAYLDSGAHDDATIHRFDGNEADPADVIHFLYRPGHYDLIYPRQ</sequence>
<dbReference type="GO" id="GO:0005634">
    <property type="term" value="C:nucleus"/>
    <property type="evidence" value="ECO:0007669"/>
    <property type="project" value="TreeGrafter"/>
</dbReference>
<protein>
    <recommendedName>
        <fullName evidence="2">ubiquitinyl hydrolase 1</fullName>
        <ecNumber evidence="2">3.4.19.12</ecNumber>
    </recommendedName>
</protein>
<dbReference type="Gene3D" id="3.30.200.60">
    <property type="entry name" value="Peptidase C65 Otubain, subdomain 1"/>
    <property type="match status" value="1"/>
</dbReference>
<keyword evidence="10" id="KW-1185">Reference proteome</keyword>
<accession>A0A1Y2HYM3</accession>
<feature type="compositionally biased region" description="Polar residues" evidence="7">
    <location>
        <begin position="1"/>
        <end position="10"/>
    </location>
</feature>
<dbReference type="InterPro" id="IPR042467">
    <property type="entry name" value="Peptidase_C65_otubain_sub2"/>
</dbReference>
<feature type="region of interest" description="Disordered" evidence="7">
    <location>
        <begin position="1"/>
        <end position="21"/>
    </location>
</feature>
<keyword evidence="5" id="KW-0378">Hydrolase</keyword>
<evidence type="ECO:0000256" key="4">
    <source>
        <dbReference type="ARBA" id="ARBA00022786"/>
    </source>
</evidence>
<keyword evidence="3" id="KW-0645">Protease</keyword>
<dbReference type="PANTHER" id="PTHR12931:SF15">
    <property type="entry name" value="UBIQUITIN THIOESTERASE OTUBAIN-LIKE"/>
    <property type="match status" value="1"/>
</dbReference>
<keyword evidence="6" id="KW-0788">Thiol protease</keyword>
<feature type="domain" description="OTU" evidence="8">
    <location>
        <begin position="80"/>
        <end position="279"/>
    </location>
</feature>
<dbReference type="EMBL" id="MCFL01000005">
    <property type="protein sequence ID" value="ORZ39670.1"/>
    <property type="molecule type" value="Genomic_DNA"/>
</dbReference>
<evidence type="ECO:0000256" key="1">
    <source>
        <dbReference type="ARBA" id="ARBA00000707"/>
    </source>
</evidence>
<dbReference type="STRING" id="765915.A0A1Y2HYM3"/>
<evidence type="ECO:0000313" key="10">
    <source>
        <dbReference type="Proteomes" id="UP000193411"/>
    </source>
</evidence>
<evidence type="ECO:0000256" key="7">
    <source>
        <dbReference type="SAM" id="MobiDB-lite"/>
    </source>
</evidence>
<dbReference type="PROSITE" id="PS50802">
    <property type="entry name" value="OTU"/>
    <property type="match status" value="1"/>
</dbReference>
<evidence type="ECO:0000256" key="3">
    <source>
        <dbReference type="ARBA" id="ARBA00022670"/>
    </source>
</evidence>
<dbReference type="InterPro" id="IPR038765">
    <property type="entry name" value="Papain-like_cys_pep_sf"/>
</dbReference>
<dbReference type="GO" id="GO:0004843">
    <property type="term" value="F:cysteine-type deubiquitinase activity"/>
    <property type="evidence" value="ECO:0007669"/>
    <property type="project" value="UniProtKB-EC"/>
</dbReference>
<evidence type="ECO:0000256" key="6">
    <source>
        <dbReference type="ARBA" id="ARBA00022807"/>
    </source>
</evidence>
<dbReference type="PANTHER" id="PTHR12931">
    <property type="entry name" value="UBIQUITIN THIOLESTERASE PROTEIN OTUB"/>
    <property type="match status" value="1"/>
</dbReference>
<feature type="compositionally biased region" description="Low complexity" evidence="7">
    <location>
        <begin position="11"/>
        <end position="21"/>
    </location>
</feature>
<dbReference type="EC" id="3.4.19.12" evidence="2"/>
<evidence type="ECO:0000256" key="5">
    <source>
        <dbReference type="ARBA" id="ARBA00022801"/>
    </source>
</evidence>
<dbReference type="InterPro" id="IPR019400">
    <property type="entry name" value="Peptidase_C65_otubain"/>
</dbReference>
<dbReference type="InterPro" id="IPR003323">
    <property type="entry name" value="OTU_dom"/>
</dbReference>
<evidence type="ECO:0000256" key="2">
    <source>
        <dbReference type="ARBA" id="ARBA00012759"/>
    </source>
</evidence>
<organism evidence="9 10">
    <name type="scientific">Catenaria anguillulae PL171</name>
    <dbReference type="NCBI Taxonomy" id="765915"/>
    <lineage>
        <taxon>Eukaryota</taxon>
        <taxon>Fungi</taxon>
        <taxon>Fungi incertae sedis</taxon>
        <taxon>Blastocladiomycota</taxon>
        <taxon>Blastocladiomycetes</taxon>
        <taxon>Blastocladiales</taxon>
        <taxon>Catenariaceae</taxon>
        <taxon>Catenaria</taxon>
    </lineage>
</organism>
<dbReference type="CDD" id="cd22749">
    <property type="entry name" value="Otubain_C65"/>
    <property type="match status" value="1"/>
</dbReference>
<dbReference type="SUPFAM" id="SSF54001">
    <property type="entry name" value="Cysteine proteinases"/>
    <property type="match status" value="1"/>
</dbReference>
<comment type="caution">
    <text evidence="9">The sequence shown here is derived from an EMBL/GenBank/DDBJ whole genome shotgun (WGS) entry which is preliminary data.</text>
</comment>
<dbReference type="GO" id="GO:0043130">
    <property type="term" value="F:ubiquitin binding"/>
    <property type="evidence" value="ECO:0007669"/>
    <property type="project" value="TreeGrafter"/>
</dbReference>